<keyword evidence="2" id="KW-0680">Restriction system</keyword>
<dbReference type="PANTHER" id="PTHR30408:SF12">
    <property type="entry name" value="TYPE I RESTRICTION ENZYME MJAVIII SPECIFICITY SUBUNIT"/>
    <property type="match status" value="1"/>
</dbReference>
<gene>
    <name evidence="5" type="ORF">K7B09_07975</name>
</gene>
<dbReference type="CDD" id="cd17273">
    <property type="entry name" value="RMtype1_S_EcoJA69PI-TRD1-CR1_like"/>
    <property type="match status" value="1"/>
</dbReference>
<comment type="caution">
    <text evidence="5">The sequence shown here is derived from an EMBL/GenBank/DDBJ whole genome shotgun (WGS) entry which is preliminary data.</text>
</comment>
<dbReference type="EC" id="3.1.21.-" evidence="5"/>
<evidence type="ECO:0000256" key="2">
    <source>
        <dbReference type="ARBA" id="ARBA00022747"/>
    </source>
</evidence>
<evidence type="ECO:0000256" key="1">
    <source>
        <dbReference type="ARBA" id="ARBA00010923"/>
    </source>
</evidence>
<dbReference type="Gene3D" id="3.90.220.20">
    <property type="entry name" value="DNA methylase specificity domains"/>
    <property type="match status" value="2"/>
</dbReference>
<dbReference type="Gene3D" id="1.10.287.1120">
    <property type="entry name" value="Bipartite methylase S protein"/>
    <property type="match status" value="1"/>
</dbReference>
<evidence type="ECO:0000313" key="5">
    <source>
        <dbReference type="EMBL" id="MBZ4186256.1"/>
    </source>
</evidence>
<keyword evidence="6" id="KW-1185">Reference proteome</keyword>
<comment type="similarity">
    <text evidence="1">Belongs to the type-I restriction system S methylase family.</text>
</comment>
<feature type="domain" description="Type I restriction modification DNA specificity" evidence="4">
    <location>
        <begin position="21"/>
        <end position="194"/>
    </location>
</feature>
<dbReference type="Pfam" id="PF01420">
    <property type="entry name" value="Methylase_S"/>
    <property type="match status" value="2"/>
</dbReference>
<reference evidence="5" key="1">
    <citation type="submission" date="2021-09" db="EMBL/GenBank/DDBJ databases">
        <authorList>
            <person name="Wu T."/>
            <person name="Guo S.Z."/>
        </authorList>
    </citation>
    <scope>NUCLEOTIDE SEQUENCE</scope>
    <source>
        <strain evidence="5">RSS-23</strain>
    </source>
</reference>
<keyword evidence="5" id="KW-0540">Nuclease</keyword>
<keyword evidence="5" id="KW-0255">Endonuclease</keyword>
<dbReference type="SUPFAM" id="SSF116734">
    <property type="entry name" value="DNA methylase specificity domain"/>
    <property type="match status" value="2"/>
</dbReference>
<dbReference type="Proteomes" id="UP001430290">
    <property type="component" value="Unassembled WGS sequence"/>
</dbReference>
<keyword evidence="5" id="KW-0378">Hydrolase</keyword>
<dbReference type="InterPro" id="IPR052021">
    <property type="entry name" value="Type-I_RS_S_subunit"/>
</dbReference>
<proteinExistence type="inferred from homology"/>
<dbReference type="PANTHER" id="PTHR30408">
    <property type="entry name" value="TYPE-1 RESTRICTION ENZYME ECOKI SPECIFICITY PROTEIN"/>
    <property type="match status" value="1"/>
</dbReference>
<name>A0ABS7TES6_9GAMM</name>
<dbReference type="RefSeq" id="WP_223628676.1">
    <property type="nucleotide sequence ID" value="NZ_JAIQDJ010000002.1"/>
</dbReference>
<feature type="domain" description="Type I restriction modification DNA specificity" evidence="4">
    <location>
        <begin position="300"/>
        <end position="412"/>
    </location>
</feature>
<protein>
    <submittedName>
        <fullName evidence="5">Restriction endonuclease subunit S</fullName>
        <ecNumber evidence="5">3.1.21.-</ecNumber>
    </submittedName>
</protein>
<evidence type="ECO:0000313" key="6">
    <source>
        <dbReference type="Proteomes" id="UP001430290"/>
    </source>
</evidence>
<dbReference type="InterPro" id="IPR044946">
    <property type="entry name" value="Restrct_endonuc_typeI_TRD_sf"/>
</dbReference>
<dbReference type="InterPro" id="IPR000055">
    <property type="entry name" value="Restrct_endonuc_typeI_TRD"/>
</dbReference>
<dbReference type="EMBL" id="JAIQDJ010000002">
    <property type="protein sequence ID" value="MBZ4186256.1"/>
    <property type="molecule type" value="Genomic_DNA"/>
</dbReference>
<evidence type="ECO:0000259" key="4">
    <source>
        <dbReference type="Pfam" id="PF01420"/>
    </source>
</evidence>
<organism evidence="5 6">
    <name type="scientific">Thermomonas beijingensis</name>
    <dbReference type="NCBI Taxonomy" id="2872701"/>
    <lineage>
        <taxon>Bacteria</taxon>
        <taxon>Pseudomonadati</taxon>
        <taxon>Pseudomonadota</taxon>
        <taxon>Gammaproteobacteria</taxon>
        <taxon>Lysobacterales</taxon>
        <taxon>Lysobacteraceae</taxon>
        <taxon>Thermomonas</taxon>
    </lineage>
</organism>
<dbReference type="GO" id="GO:0004519">
    <property type="term" value="F:endonuclease activity"/>
    <property type="evidence" value="ECO:0007669"/>
    <property type="project" value="UniProtKB-KW"/>
</dbReference>
<evidence type="ECO:0000256" key="3">
    <source>
        <dbReference type="ARBA" id="ARBA00023125"/>
    </source>
</evidence>
<sequence>MSEPVNTAPRHQYEAFLRQLPADWDHQEITQLGAVVGGGTPSREVPSFWRGPIPWVTPGEVSGEASKLLHDTQEHISPSGLAGSGANLLPAGSLLVTTRATLGARVINAVPMATNQGFKSIVFKKPEEASYYYHLFEKVKPELVRRASGTTFLEISGAEFGSIQLPSPSPEEKLKIAELLDTLDTAIHQTEAIVDKLKQVKQGLLHDLLTRGVDANGELRPSRTEAPELYQSSPMGWIPKAWSLESVGLEFEIQLGKMLDAEKNLGVYKTYIGNKAVQWGGIDMGAAQFVKMTRSDLVRFRLAKGDLLVCEGGEVGRAAIWDEPIDECYYQKALHRLRPLRGYSPHLMLAFLRYWTSRDMLADYVSQTSIAHLTQEKFASVPLPVPERDEQLAIAARLMAQDAKAKFEDQKLSKMREMKSGLMDDLLTGRVRVTPLLAQ</sequence>
<accession>A0ABS7TES6</accession>
<keyword evidence="3" id="KW-0238">DNA-binding</keyword>
<dbReference type="GO" id="GO:0016787">
    <property type="term" value="F:hydrolase activity"/>
    <property type="evidence" value="ECO:0007669"/>
    <property type="project" value="UniProtKB-KW"/>
</dbReference>